<dbReference type="PANTHER" id="PTHR43649">
    <property type="entry name" value="ARABINOSE-BINDING PROTEIN-RELATED"/>
    <property type="match status" value="1"/>
</dbReference>
<dbReference type="InterPro" id="IPR050490">
    <property type="entry name" value="Bact_solute-bd_prot1"/>
</dbReference>
<evidence type="ECO:0000256" key="1">
    <source>
        <dbReference type="SAM" id="SignalP"/>
    </source>
</evidence>
<dbReference type="AlphaFoldDB" id="A0AAE3DRQ7"/>
<sequence>MKSMKKLVSLALCTAMLGSTIPGMNIAAAETTGKTEFWNDKMANTDQSKLDQMQESIKDLSGIDVELIAYPDTASYQTAMQQSIRTEDAPGLFTWWSGSQLETLVKEGLVEDMTDFWDEYVIPNGVSADVADSLTFDGKIYGVPYSIIYNTIIYNKDIFNQYGLEEPQTFDEFLTVCQTLLDNGVTPIALKSDSWAGFIWFQAMLAAYDPALYEGVCDGSIAYTDEKVVEVMNQWKDMLDKGYFSAPMTNVDMAKSVATGSVAMELEPNYEATTIVNDYGLDSKEDLGTFVLPSVDGAKKIVFYEIAPLCVSSTSKDKDAAIEALKSWFTKENQTVFTDITGFLCSSQVTVDNECVNQMVAYTTDSDNYSMMLRYYENTPSDVRDVALDELMKFELGDAGVDEVLSTIQTKADEVFAK</sequence>
<dbReference type="Gene3D" id="3.40.190.10">
    <property type="entry name" value="Periplasmic binding protein-like II"/>
    <property type="match status" value="2"/>
</dbReference>
<protein>
    <submittedName>
        <fullName evidence="2">Extracellular solute-binding protein</fullName>
    </submittedName>
</protein>
<keyword evidence="1" id="KW-0732">Signal</keyword>
<comment type="caution">
    <text evidence="2">The sequence shown here is derived from an EMBL/GenBank/DDBJ whole genome shotgun (WGS) entry which is preliminary data.</text>
</comment>
<dbReference type="EMBL" id="JAJEPR010000008">
    <property type="protein sequence ID" value="MCC2189487.1"/>
    <property type="molecule type" value="Genomic_DNA"/>
</dbReference>
<proteinExistence type="predicted"/>
<accession>A0AAE3DRQ7</accession>
<dbReference type="PANTHER" id="PTHR43649:SF14">
    <property type="entry name" value="BLR3389 PROTEIN"/>
    <property type="match status" value="1"/>
</dbReference>
<dbReference type="InterPro" id="IPR006059">
    <property type="entry name" value="SBP"/>
</dbReference>
<dbReference type="RefSeq" id="WP_227614827.1">
    <property type="nucleotide sequence ID" value="NZ_JAJEPR010000008.1"/>
</dbReference>
<organism evidence="2 3">
    <name type="scientific">Fusicatenibacter faecihominis</name>
    <dbReference type="NCBI Taxonomy" id="2881276"/>
    <lineage>
        <taxon>Bacteria</taxon>
        <taxon>Bacillati</taxon>
        <taxon>Bacillota</taxon>
        <taxon>Clostridia</taxon>
        <taxon>Lachnospirales</taxon>
        <taxon>Lachnospiraceae</taxon>
        <taxon>Fusicatenibacter</taxon>
    </lineage>
</organism>
<reference evidence="2 3" key="1">
    <citation type="submission" date="2021-10" db="EMBL/GenBank/DDBJ databases">
        <title>Anaerobic single-cell dispensing facilitates the cultivation of human gut bacteria.</title>
        <authorList>
            <person name="Afrizal A."/>
        </authorList>
    </citation>
    <scope>NUCLEOTIDE SEQUENCE [LARGE SCALE GENOMIC DNA]</scope>
    <source>
        <strain evidence="2 3">CLA-AA-H277</strain>
    </source>
</reference>
<keyword evidence="3" id="KW-1185">Reference proteome</keyword>
<feature type="chain" id="PRO_5041902437" evidence="1">
    <location>
        <begin position="28"/>
        <end position="418"/>
    </location>
</feature>
<name>A0AAE3DRQ7_9FIRM</name>
<dbReference type="Pfam" id="PF01547">
    <property type="entry name" value="SBP_bac_1"/>
    <property type="match status" value="1"/>
</dbReference>
<gene>
    <name evidence="2" type="ORF">LKD71_06675</name>
</gene>
<dbReference type="SUPFAM" id="SSF53850">
    <property type="entry name" value="Periplasmic binding protein-like II"/>
    <property type="match status" value="1"/>
</dbReference>
<evidence type="ECO:0000313" key="2">
    <source>
        <dbReference type="EMBL" id="MCC2189487.1"/>
    </source>
</evidence>
<feature type="signal peptide" evidence="1">
    <location>
        <begin position="1"/>
        <end position="27"/>
    </location>
</feature>
<dbReference type="Proteomes" id="UP001197875">
    <property type="component" value="Unassembled WGS sequence"/>
</dbReference>
<evidence type="ECO:0000313" key="3">
    <source>
        <dbReference type="Proteomes" id="UP001197875"/>
    </source>
</evidence>